<evidence type="ECO:0000313" key="2">
    <source>
        <dbReference type="Proteomes" id="UP000000758"/>
    </source>
</evidence>
<proteinExistence type="predicted"/>
<dbReference type="STRING" id="414004.CENSYa_0760"/>
<dbReference type="AlphaFoldDB" id="A0RVM6"/>
<keyword evidence="2" id="KW-1185">Reference proteome</keyword>
<dbReference type="KEGG" id="csy:CENSYa_0760"/>
<evidence type="ECO:0000313" key="1">
    <source>
        <dbReference type="EMBL" id="ABK77393.1"/>
    </source>
</evidence>
<organism evidence="1 2">
    <name type="scientific">Cenarchaeum symbiosum (strain A)</name>
    <dbReference type="NCBI Taxonomy" id="414004"/>
    <lineage>
        <taxon>Archaea</taxon>
        <taxon>Nitrososphaerota</taxon>
        <taxon>Candidatus Cenarchaeales</taxon>
        <taxon>Candidatus Cenarchaeaceae</taxon>
        <taxon>Candidatus Cenarchaeum</taxon>
    </lineage>
</organism>
<dbReference type="Proteomes" id="UP000000758">
    <property type="component" value="Chromosome"/>
</dbReference>
<protein>
    <submittedName>
        <fullName evidence="1">Uncharacterized protein</fullName>
    </submittedName>
</protein>
<dbReference type="HOGENOM" id="CLU_2447530_0_0_2"/>
<dbReference type="EMBL" id="DP000238">
    <property type="protein sequence ID" value="ABK77393.1"/>
    <property type="molecule type" value="Genomic_DNA"/>
</dbReference>
<accession>A0RVM6</accession>
<dbReference type="EnsemblBacteria" id="ABK77393">
    <property type="protein sequence ID" value="ABK77393"/>
    <property type="gene ID" value="CENSYa_0760"/>
</dbReference>
<sequence length="89" mass="9878">MTAAPRGSAAPCGVTHYDTETTRCPVSHFLHPYPVFLPHSPQLMHRRSCLHAICCCRRYTCCISTVCILRRPAAGPHHAACMTYGPRRA</sequence>
<gene>
    <name evidence="1" type="ordered locus">CENSYa_0760</name>
</gene>
<name>A0RVM6_CENSY</name>
<reference evidence="1 2" key="1">
    <citation type="journal article" date="2006" name="Proc. Natl. Acad. Sci. U.S.A.">
        <title>Genomic analysis of the uncultivated marine crenarchaeote Cenarchaeum symbiosum.</title>
        <authorList>
            <person name="Hallam S.J."/>
            <person name="Konstantinidis K.T."/>
            <person name="Putnam N."/>
            <person name="Schleper C."/>
            <person name="Watanabe Y."/>
            <person name="Sugahara J."/>
            <person name="Preston C."/>
            <person name="de la Torre J."/>
            <person name="Richardson P.M."/>
            <person name="DeLong E.F."/>
        </authorList>
    </citation>
    <scope>NUCLEOTIDE SEQUENCE [LARGE SCALE GENOMIC DNA]</scope>
    <source>
        <strain evidence="2">A</strain>
    </source>
</reference>